<protein>
    <recommendedName>
        <fullName evidence="1">Reverse transcriptase zinc-binding domain-containing protein</fullName>
    </recommendedName>
</protein>
<proteinExistence type="predicted"/>
<dbReference type="EMBL" id="JACGWN010000003">
    <property type="protein sequence ID" value="KAL0456399.1"/>
    <property type="molecule type" value="Genomic_DNA"/>
</dbReference>
<organism evidence="2">
    <name type="scientific">Sesamum latifolium</name>
    <dbReference type="NCBI Taxonomy" id="2727402"/>
    <lineage>
        <taxon>Eukaryota</taxon>
        <taxon>Viridiplantae</taxon>
        <taxon>Streptophyta</taxon>
        <taxon>Embryophyta</taxon>
        <taxon>Tracheophyta</taxon>
        <taxon>Spermatophyta</taxon>
        <taxon>Magnoliopsida</taxon>
        <taxon>eudicotyledons</taxon>
        <taxon>Gunneridae</taxon>
        <taxon>Pentapetalae</taxon>
        <taxon>asterids</taxon>
        <taxon>lamiids</taxon>
        <taxon>Lamiales</taxon>
        <taxon>Pedaliaceae</taxon>
        <taxon>Sesamum</taxon>
    </lineage>
</organism>
<reference evidence="2" key="1">
    <citation type="submission" date="2020-06" db="EMBL/GenBank/DDBJ databases">
        <authorList>
            <person name="Li T."/>
            <person name="Hu X."/>
            <person name="Zhang T."/>
            <person name="Song X."/>
            <person name="Zhang H."/>
            <person name="Dai N."/>
            <person name="Sheng W."/>
            <person name="Hou X."/>
            <person name="Wei L."/>
        </authorList>
    </citation>
    <scope>NUCLEOTIDE SEQUENCE</scope>
    <source>
        <strain evidence="2">KEN1</strain>
        <tissue evidence="2">Leaf</tissue>
    </source>
</reference>
<dbReference type="AlphaFoldDB" id="A0AAW2XR32"/>
<dbReference type="InterPro" id="IPR026960">
    <property type="entry name" value="RVT-Znf"/>
</dbReference>
<reference evidence="2" key="2">
    <citation type="journal article" date="2024" name="Plant">
        <title>Genomic evolution and insights into agronomic trait innovations of Sesamum species.</title>
        <authorList>
            <person name="Miao H."/>
            <person name="Wang L."/>
            <person name="Qu L."/>
            <person name="Liu H."/>
            <person name="Sun Y."/>
            <person name="Le M."/>
            <person name="Wang Q."/>
            <person name="Wei S."/>
            <person name="Zheng Y."/>
            <person name="Lin W."/>
            <person name="Duan Y."/>
            <person name="Cao H."/>
            <person name="Xiong S."/>
            <person name="Wang X."/>
            <person name="Wei L."/>
            <person name="Li C."/>
            <person name="Ma Q."/>
            <person name="Ju M."/>
            <person name="Zhao R."/>
            <person name="Li G."/>
            <person name="Mu C."/>
            <person name="Tian Q."/>
            <person name="Mei H."/>
            <person name="Zhang T."/>
            <person name="Gao T."/>
            <person name="Zhang H."/>
        </authorList>
    </citation>
    <scope>NUCLEOTIDE SEQUENCE</scope>
    <source>
        <strain evidence="2">KEN1</strain>
    </source>
</reference>
<comment type="caution">
    <text evidence="2">The sequence shown here is derived from an EMBL/GenBank/DDBJ whole genome shotgun (WGS) entry which is preliminary data.</text>
</comment>
<feature type="domain" description="Reverse transcriptase zinc-binding" evidence="1">
    <location>
        <begin position="44"/>
        <end position="144"/>
    </location>
</feature>
<evidence type="ECO:0000313" key="2">
    <source>
        <dbReference type="EMBL" id="KAL0456399.1"/>
    </source>
</evidence>
<accession>A0AAW2XR32</accession>
<evidence type="ECO:0000259" key="1">
    <source>
        <dbReference type="Pfam" id="PF13966"/>
    </source>
</evidence>
<sequence>MAEMGSRPSLTWRGICRAKRLLEEGCRQDSEGDWRWRFERTGRFSVKSAYNHAVIMRDRSLASSSHSTLHLTHGRGSSWSMLWRVRVPPKVRLLMWQLCKEALPTLELLARRAAGVDMNCAICGLGVESIRHVFWECSFTRQVWALSNLARRSISSWIEGPGDWVSGKGDGREYSGAVGCMEECYGSFLSAGRWLSLDRGVGIGGCFSGERYRLADLLSLLSISLSSGLSREVVLLLDICVLDIDT</sequence>
<dbReference type="Pfam" id="PF13966">
    <property type="entry name" value="zf-RVT"/>
    <property type="match status" value="1"/>
</dbReference>
<name>A0AAW2XR32_9LAMI</name>
<gene>
    <name evidence="2" type="ORF">Slati_0979100</name>
</gene>